<sequence length="247" mass="27460">MYLCAIHLNFAGLVHEGKADIGCLPSLPLKTNGNPDWHPECVMCEDNKNLVLAASSTIRSWSPIPRKLDFLESKPTLANVMPSSPSLMLHAPMYGKKTPEFPERSSSLEVSPYAGIQQLTGMPSEMLLSREVWMKYHPTYSFVVTINSEELAKTIYDQLLWSVPVTCFGVELELVNRVAPGKKQVWMLILKTPTPNFGMAIKVKILLSSMNFGVQLVSPMYSGGWIGIRSLWKLKDRACAFAPVESG</sequence>
<organism evidence="1">
    <name type="scientific">Cressdnaviricota sp</name>
    <dbReference type="NCBI Taxonomy" id="2748378"/>
    <lineage>
        <taxon>Viruses</taxon>
        <taxon>Monodnaviria</taxon>
        <taxon>Shotokuvirae</taxon>
        <taxon>Cressdnaviricota</taxon>
    </lineage>
</organism>
<evidence type="ECO:0000313" key="1">
    <source>
        <dbReference type="EMBL" id="QJI53711.1"/>
    </source>
</evidence>
<reference evidence="1" key="1">
    <citation type="submission" date="2020-01" db="EMBL/GenBank/DDBJ databases">
        <title>Novel CRESS-DNA virus.</title>
        <authorList>
            <person name="Liu Q."/>
            <person name="Shan T."/>
            <person name="Yang S."/>
            <person name="Zhang W."/>
        </authorList>
    </citation>
    <scope>NUCLEOTIDE SEQUENCE</scope>
    <source>
        <strain evidence="1">Hbl169cir1</strain>
    </source>
</reference>
<accession>A0A6M3YPM2</accession>
<name>A0A6M3YPM2_9VIRU</name>
<dbReference type="EMBL" id="MN928931">
    <property type="protein sequence ID" value="QJI53711.1"/>
    <property type="molecule type" value="Genomic_DNA"/>
</dbReference>
<proteinExistence type="predicted"/>
<protein>
    <submittedName>
        <fullName evidence="1">Uncharacterized protein</fullName>
    </submittedName>
</protein>